<dbReference type="Proteomes" id="UP001211522">
    <property type="component" value="Unassembled WGS sequence"/>
</dbReference>
<dbReference type="SUPFAM" id="SSF53756">
    <property type="entry name" value="UDP-Glycosyltransferase/glycogen phosphorylase"/>
    <property type="match status" value="1"/>
</dbReference>
<dbReference type="InterPro" id="IPR028098">
    <property type="entry name" value="Glyco_trans_4-like_N"/>
</dbReference>
<dbReference type="EMBL" id="JAQMPX010000129">
    <property type="protein sequence ID" value="MDB9140382.1"/>
    <property type="molecule type" value="Genomic_DNA"/>
</dbReference>
<dbReference type="PANTHER" id="PTHR45947">
    <property type="entry name" value="SULFOQUINOVOSYL TRANSFERASE SQD2"/>
    <property type="match status" value="1"/>
</dbReference>
<reference evidence="2" key="1">
    <citation type="submission" date="2023-01" db="EMBL/GenBank/DDBJ databases">
        <title>Human gut microbiome strain richness.</title>
        <authorList>
            <person name="Chen-Liaw A."/>
        </authorList>
    </citation>
    <scope>NUCLEOTIDE SEQUENCE</scope>
    <source>
        <strain evidence="2">D35st1_E5_D35t1_190705</strain>
    </source>
</reference>
<dbReference type="Gene3D" id="3.40.50.2000">
    <property type="entry name" value="Glycogen Phosphorylase B"/>
    <property type="match status" value="2"/>
</dbReference>
<comment type="caution">
    <text evidence="2">The sequence shown here is derived from an EMBL/GenBank/DDBJ whole genome shotgun (WGS) entry which is preliminary data.</text>
</comment>
<dbReference type="CDD" id="cd03801">
    <property type="entry name" value="GT4_PimA-like"/>
    <property type="match status" value="1"/>
</dbReference>
<dbReference type="PANTHER" id="PTHR45947:SF3">
    <property type="entry name" value="SULFOQUINOVOSYL TRANSFERASE SQD2"/>
    <property type="match status" value="1"/>
</dbReference>
<organism evidence="2 3">
    <name type="scientific">Parabacteroides distasonis</name>
    <dbReference type="NCBI Taxonomy" id="823"/>
    <lineage>
        <taxon>Bacteria</taxon>
        <taxon>Pseudomonadati</taxon>
        <taxon>Bacteroidota</taxon>
        <taxon>Bacteroidia</taxon>
        <taxon>Bacteroidales</taxon>
        <taxon>Tannerellaceae</taxon>
        <taxon>Parabacteroides</taxon>
    </lineage>
</organism>
<dbReference type="InterPro" id="IPR050194">
    <property type="entry name" value="Glycosyltransferase_grp1"/>
</dbReference>
<name>A0AAW6FB60_PARDI</name>
<dbReference type="AlphaFoldDB" id="A0AAW6FB60"/>
<gene>
    <name evidence="2" type="ORF">PN612_17995</name>
</gene>
<feature type="domain" description="Glycosyltransferase subfamily 4-like N-terminal" evidence="1">
    <location>
        <begin position="13"/>
        <end position="177"/>
    </location>
</feature>
<protein>
    <submittedName>
        <fullName evidence="2">Glycosyltransferase family 4 protein</fullName>
    </submittedName>
</protein>
<sequence>MMTVFHIISRFDIGGAERVALNISKSNSKNIEYHLIEIAAADSNYTVQFIKEAEDNGVTVHRAKVRNTKLAMLAFPSRLAALIRKFHPSIIHTHTEVPDLSLYLYSIYSGNLLKNIGIVRTIHNNQLWNRWKWIGKKVEKFMQNKASNIAISESTRDSYSDEYGSVCQIIHNGVETTTQKLFPELVKGKLNILFAGRMEYQKGIDSLIDVVSHYGNDTRFVFHIIGSGSEKDKVTQALSKFDNVAFKDRIPLLASQLGSFDYLFMPSLFEGLALTPMEASIAGTPTIINNAKGLSETLPQDWPLKVNNNDLREYIKIFENLSNLDYKLLQSLAEKYTIQRFSLSEMQNNYEKLYYEICRQATNT</sequence>
<evidence type="ECO:0000259" key="1">
    <source>
        <dbReference type="Pfam" id="PF13439"/>
    </source>
</evidence>
<evidence type="ECO:0000313" key="2">
    <source>
        <dbReference type="EMBL" id="MDB9140382.1"/>
    </source>
</evidence>
<evidence type="ECO:0000313" key="3">
    <source>
        <dbReference type="Proteomes" id="UP001211522"/>
    </source>
</evidence>
<dbReference type="Pfam" id="PF13439">
    <property type="entry name" value="Glyco_transf_4"/>
    <property type="match status" value="1"/>
</dbReference>
<dbReference type="RefSeq" id="WP_259012369.1">
    <property type="nucleotide sequence ID" value="NZ_JANUTI010000002.1"/>
</dbReference>
<dbReference type="GO" id="GO:0016757">
    <property type="term" value="F:glycosyltransferase activity"/>
    <property type="evidence" value="ECO:0007669"/>
    <property type="project" value="UniProtKB-ARBA"/>
</dbReference>
<accession>A0AAW6FB60</accession>
<dbReference type="Pfam" id="PF13692">
    <property type="entry name" value="Glyco_trans_1_4"/>
    <property type="match status" value="1"/>
</dbReference>
<proteinExistence type="predicted"/>